<protein>
    <submittedName>
        <fullName evidence="2">Uncharacterized protein</fullName>
    </submittedName>
</protein>
<gene>
    <name evidence="2" type="ORF">N308_10741</name>
</gene>
<dbReference type="Proteomes" id="UP000053584">
    <property type="component" value="Unassembled WGS sequence"/>
</dbReference>
<accession>A0A093H9Z6</accession>
<organism evidence="2 3">
    <name type="scientific">Struthio camelus australis</name>
    <dbReference type="NCBI Taxonomy" id="441894"/>
    <lineage>
        <taxon>Eukaryota</taxon>
        <taxon>Metazoa</taxon>
        <taxon>Chordata</taxon>
        <taxon>Craniata</taxon>
        <taxon>Vertebrata</taxon>
        <taxon>Euteleostomi</taxon>
        <taxon>Archelosauria</taxon>
        <taxon>Archosauria</taxon>
        <taxon>Dinosauria</taxon>
        <taxon>Saurischia</taxon>
        <taxon>Theropoda</taxon>
        <taxon>Coelurosauria</taxon>
        <taxon>Aves</taxon>
        <taxon>Palaeognathae</taxon>
        <taxon>Struthioniformes</taxon>
        <taxon>Struthionidae</taxon>
        <taxon>Struthio</taxon>
    </lineage>
</organism>
<feature type="non-terminal residue" evidence="2">
    <location>
        <position position="69"/>
    </location>
</feature>
<proteinExistence type="predicted"/>
<evidence type="ECO:0000313" key="3">
    <source>
        <dbReference type="Proteomes" id="UP000053584"/>
    </source>
</evidence>
<keyword evidence="3" id="KW-1185">Reference proteome</keyword>
<feature type="non-terminal residue" evidence="2">
    <location>
        <position position="1"/>
    </location>
</feature>
<feature type="region of interest" description="Disordered" evidence="1">
    <location>
        <begin position="46"/>
        <end position="69"/>
    </location>
</feature>
<dbReference type="AlphaFoldDB" id="A0A093H9Z6"/>
<name>A0A093H9Z6_STRCA</name>
<evidence type="ECO:0000313" key="2">
    <source>
        <dbReference type="EMBL" id="KFV79388.1"/>
    </source>
</evidence>
<dbReference type="EMBL" id="KL206162">
    <property type="protein sequence ID" value="KFV79388.1"/>
    <property type="molecule type" value="Genomic_DNA"/>
</dbReference>
<evidence type="ECO:0000256" key="1">
    <source>
        <dbReference type="SAM" id="MobiDB-lite"/>
    </source>
</evidence>
<reference evidence="2 3" key="1">
    <citation type="submission" date="2014-04" db="EMBL/GenBank/DDBJ databases">
        <title>Genome evolution of avian class.</title>
        <authorList>
            <person name="Zhang G."/>
            <person name="Li C."/>
        </authorList>
    </citation>
    <scope>NUCLEOTIDE SEQUENCE [LARGE SCALE GENOMIC DNA]</scope>
    <source>
        <strain evidence="2">BGI_N308</strain>
    </source>
</reference>
<sequence>VSDSSLVSFCKTPRGQTVFDLSGLPSEHPNRGLGCHSMMDVVSHNTSTPCKTEKHAKPLENLLSRSTEL</sequence>